<dbReference type="InterPro" id="IPR050951">
    <property type="entry name" value="Retrovirus_Pol_polyprotein"/>
</dbReference>
<dbReference type="AlphaFoldDB" id="A0A4Y2U944"/>
<name>A0A4Y2U944_ARAVE</name>
<dbReference type="InterPro" id="IPR036397">
    <property type="entry name" value="RNaseH_sf"/>
</dbReference>
<dbReference type="PANTHER" id="PTHR37984">
    <property type="entry name" value="PROTEIN CBG26694"/>
    <property type="match status" value="1"/>
</dbReference>
<proteinExistence type="predicted"/>
<dbReference type="InterPro" id="IPR012337">
    <property type="entry name" value="RNaseH-like_sf"/>
</dbReference>
<dbReference type="FunFam" id="1.10.340.70:FF:000003">
    <property type="entry name" value="Protein CBG25708"/>
    <property type="match status" value="1"/>
</dbReference>
<dbReference type="Pfam" id="PF17921">
    <property type="entry name" value="Integrase_H2C2"/>
    <property type="match status" value="1"/>
</dbReference>
<sequence>MVNARMQRWAIILSNYDYIVKYKKGTELLLADALSRLPYKNDVPIDDFANFICFFSDFETLKHDDIQRATSLDPCLSKVLNYTRFGWPTDIDENLKDFKRVKDELSVEGNCLLRANRLVIPEIWHDKILELLHNEHPGIFRMKQLARAYFWFPKIDQFIENFVNKCIPCQLTRSSAPKVKSNFWPLSGKPFERVHIDFAELENRNLLIVKDSYSKWIDVSLVNSIDSKSTISHLGRLFACFGLPSEIVCCTV</sequence>
<dbReference type="EMBL" id="BGPR01034691">
    <property type="protein sequence ID" value="GBO09162.1"/>
    <property type="molecule type" value="Genomic_DNA"/>
</dbReference>
<comment type="caution">
    <text evidence="3">The sequence shown here is derived from an EMBL/GenBank/DDBJ whole genome shotgun (WGS) entry which is preliminary data.</text>
</comment>
<dbReference type="EC" id="2.7.7.49" evidence="1"/>
<accession>A0A4Y2U944</accession>
<evidence type="ECO:0000256" key="1">
    <source>
        <dbReference type="ARBA" id="ARBA00012493"/>
    </source>
</evidence>
<feature type="domain" description="Integrase zinc-binding" evidence="2">
    <location>
        <begin position="121"/>
        <end position="174"/>
    </location>
</feature>
<dbReference type="GO" id="GO:0003676">
    <property type="term" value="F:nucleic acid binding"/>
    <property type="evidence" value="ECO:0007669"/>
    <property type="project" value="InterPro"/>
</dbReference>
<dbReference type="PANTHER" id="PTHR37984:SF12">
    <property type="entry name" value="RIBONUCLEASE H"/>
    <property type="match status" value="1"/>
</dbReference>
<dbReference type="SUPFAM" id="SSF53098">
    <property type="entry name" value="Ribonuclease H-like"/>
    <property type="match status" value="1"/>
</dbReference>
<reference evidence="3 4" key="1">
    <citation type="journal article" date="2019" name="Sci. Rep.">
        <title>Orb-weaving spider Araneus ventricosus genome elucidates the spidroin gene catalogue.</title>
        <authorList>
            <person name="Kono N."/>
            <person name="Nakamura H."/>
            <person name="Ohtoshi R."/>
            <person name="Moran D.A.P."/>
            <person name="Shinohara A."/>
            <person name="Yoshida Y."/>
            <person name="Fujiwara M."/>
            <person name="Mori M."/>
            <person name="Tomita M."/>
            <person name="Arakawa K."/>
        </authorList>
    </citation>
    <scope>NUCLEOTIDE SEQUENCE [LARGE SCALE GENOMIC DNA]</scope>
</reference>
<dbReference type="GO" id="GO:0003964">
    <property type="term" value="F:RNA-directed DNA polymerase activity"/>
    <property type="evidence" value="ECO:0007669"/>
    <property type="project" value="UniProtKB-EC"/>
</dbReference>
<protein>
    <recommendedName>
        <fullName evidence="1">RNA-directed DNA polymerase</fullName>
        <ecNumber evidence="1">2.7.7.49</ecNumber>
    </recommendedName>
</protein>
<keyword evidence="4" id="KW-1185">Reference proteome</keyword>
<dbReference type="InterPro" id="IPR041588">
    <property type="entry name" value="Integrase_H2C2"/>
</dbReference>
<dbReference type="Gene3D" id="1.10.340.70">
    <property type="match status" value="1"/>
</dbReference>
<evidence type="ECO:0000259" key="2">
    <source>
        <dbReference type="Pfam" id="PF17921"/>
    </source>
</evidence>
<evidence type="ECO:0000313" key="4">
    <source>
        <dbReference type="Proteomes" id="UP000499080"/>
    </source>
</evidence>
<dbReference type="Gene3D" id="3.30.420.10">
    <property type="entry name" value="Ribonuclease H-like superfamily/Ribonuclease H"/>
    <property type="match status" value="1"/>
</dbReference>
<dbReference type="OrthoDB" id="8043853at2759"/>
<organism evidence="3 4">
    <name type="scientific">Araneus ventricosus</name>
    <name type="common">Orbweaver spider</name>
    <name type="synonym">Epeira ventricosa</name>
    <dbReference type="NCBI Taxonomy" id="182803"/>
    <lineage>
        <taxon>Eukaryota</taxon>
        <taxon>Metazoa</taxon>
        <taxon>Ecdysozoa</taxon>
        <taxon>Arthropoda</taxon>
        <taxon>Chelicerata</taxon>
        <taxon>Arachnida</taxon>
        <taxon>Araneae</taxon>
        <taxon>Araneomorphae</taxon>
        <taxon>Entelegynae</taxon>
        <taxon>Araneoidea</taxon>
        <taxon>Araneidae</taxon>
        <taxon>Araneus</taxon>
    </lineage>
</organism>
<gene>
    <name evidence="3" type="primary">K02A2.6_15</name>
    <name evidence="3" type="ORF">AVEN_23384_1</name>
</gene>
<dbReference type="Proteomes" id="UP000499080">
    <property type="component" value="Unassembled WGS sequence"/>
</dbReference>
<evidence type="ECO:0000313" key="3">
    <source>
        <dbReference type="EMBL" id="GBO09162.1"/>
    </source>
</evidence>